<gene>
    <name evidence="3" type="ORF">DK847_02655</name>
</gene>
<feature type="domain" description="EamA" evidence="2">
    <location>
        <begin position="136"/>
        <end position="270"/>
    </location>
</feature>
<dbReference type="Gene3D" id="1.10.3730.20">
    <property type="match status" value="2"/>
</dbReference>
<evidence type="ECO:0000259" key="2">
    <source>
        <dbReference type="Pfam" id="PF00892"/>
    </source>
</evidence>
<feature type="transmembrane region" description="Helical" evidence="1">
    <location>
        <begin position="253"/>
        <end position="271"/>
    </location>
</feature>
<sequence>MLAAAVMHAGWNVLVKLKLDRFLSLCLIQTLMGFMGLAMLLVFPAPALASLPYALASGVLHLGYNLFLARSYRTGDLSQVYPIARGAAPLLTLAVTWTFMHEELTLLGGAGVAILVLGIWMISLLGHRGLRLDGLTMFFAIGTSVFIAAYTIVDGMGGRASGQPSSYAGMVFVFDALFLAATAIGLRGPGIVREVAPYWKTGVVGALLSVGAYWIAIWAMTKAPIASVAALRETSILVVMLLSMRVLKETVSLPRLAGAALIVAGAVLIRLA</sequence>
<feature type="transmembrane region" description="Helical" evidence="1">
    <location>
        <begin position="49"/>
        <end position="68"/>
    </location>
</feature>
<keyword evidence="4" id="KW-1185">Reference proteome</keyword>
<feature type="transmembrane region" description="Helical" evidence="1">
    <location>
        <begin position="80"/>
        <end position="100"/>
    </location>
</feature>
<evidence type="ECO:0000313" key="3">
    <source>
        <dbReference type="EMBL" id="PZF78723.1"/>
    </source>
</evidence>
<evidence type="ECO:0000313" key="4">
    <source>
        <dbReference type="Proteomes" id="UP000248795"/>
    </source>
</evidence>
<dbReference type="EMBL" id="QKVK01000001">
    <property type="protein sequence ID" value="PZF78723.1"/>
    <property type="molecule type" value="Genomic_DNA"/>
</dbReference>
<name>A0A2W2CES7_9HYPH</name>
<reference evidence="4" key="1">
    <citation type="submission" date="2018-06" db="EMBL/GenBank/DDBJ databases">
        <title>Aestuariibacter litoralis strain KCTC 52945T.</title>
        <authorList>
            <person name="Li X."/>
            <person name="Salam N."/>
            <person name="Li J.-L."/>
            <person name="Chen Y.-M."/>
            <person name="Yang Z.-W."/>
            <person name="Zhang L.-Y."/>
            <person name="Han M.-X."/>
            <person name="Xiao M."/>
            <person name="Li W.-J."/>
        </authorList>
    </citation>
    <scope>NUCLEOTIDE SEQUENCE [LARGE SCALE GENOMIC DNA]</scope>
    <source>
        <strain evidence="4">KCTC 52945</strain>
    </source>
</reference>
<proteinExistence type="predicted"/>
<accession>A0A2W2CES7</accession>
<dbReference type="InterPro" id="IPR000620">
    <property type="entry name" value="EamA_dom"/>
</dbReference>
<dbReference type="Proteomes" id="UP000248795">
    <property type="component" value="Unassembled WGS sequence"/>
</dbReference>
<comment type="caution">
    <text evidence="3">The sequence shown here is derived from an EMBL/GenBank/DDBJ whole genome shotgun (WGS) entry which is preliminary data.</text>
</comment>
<evidence type="ECO:0000256" key="1">
    <source>
        <dbReference type="SAM" id="Phobius"/>
    </source>
</evidence>
<keyword evidence="1" id="KW-0812">Transmembrane</keyword>
<feature type="transmembrane region" description="Helical" evidence="1">
    <location>
        <begin position="132"/>
        <end position="153"/>
    </location>
</feature>
<feature type="domain" description="EamA" evidence="2">
    <location>
        <begin position="1"/>
        <end position="123"/>
    </location>
</feature>
<feature type="transmembrane region" description="Helical" evidence="1">
    <location>
        <begin position="198"/>
        <end position="219"/>
    </location>
</feature>
<keyword evidence="1" id="KW-0472">Membrane</keyword>
<dbReference type="AlphaFoldDB" id="A0A2W2CES7"/>
<dbReference type="InterPro" id="IPR037185">
    <property type="entry name" value="EmrE-like"/>
</dbReference>
<organism evidence="3 4">
    <name type="scientific">Aestuariivirga litoralis</name>
    <dbReference type="NCBI Taxonomy" id="2650924"/>
    <lineage>
        <taxon>Bacteria</taxon>
        <taxon>Pseudomonadati</taxon>
        <taxon>Pseudomonadota</taxon>
        <taxon>Alphaproteobacteria</taxon>
        <taxon>Hyphomicrobiales</taxon>
        <taxon>Aestuariivirgaceae</taxon>
        <taxon>Aestuariivirga</taxon>
    </lineage>
</organism>
<feature type="transmembrane region" description="Helical" evidence="1">
    <location>
        <begin position="22"/>
        <end position="43"/>
    </location>
</feature>
<feature type="transmembrane region" description="Helical" evidence="1">
    <location>
        <begin position="165"/>
        <end position="186"/>
    </location>
</feature>
<dbReference type="Pfam" id="PF00892">
    <property type="entry name" value="EamA"/>
    <property type="match status" value="2"/>
</dbReference>
<keyword evidence="1" id="KW-1133">Transmembrane helix</keyword>
<dbReference type="SUPFAM" id="SSF103481">
    <property type="entry name" value="Multidrug resistance efflux transporter EmrE"/>
    <property type="match status" value="2"/>
</dbReference>
<feature type="transmembrane region" description="Helical" evidence="1">
    <location>
        <begin position="106"/>
        <end position="125"/>
    </location>
</feature>
<protein>
    <submittedName>
        <fullName evidence="3">EamA family transporter</fullName>
    </submittedName>
</protein>
<dbReference type="GO" id="GO:0016020">
    <property type="term" value="C:membrane"/>
    <property type="evidence" value="ECO:0007669"/>
    <property type="project" value="InterPro"/>
</dbReference>